<comment type="caution">
    <text evidence="1">The sequence shown here is derived from an EMBL/GenBank/DDBJ whole genome shotgun (WGS) entry which is preliminary data.</text>
</comment>
<proteinExistence type="predicted"/>
<evidence type="ECO:0000313" key="1">
    <source>
        <dbReference type="EMBL" id="GGI52139.1"/>
    </source>
</evidence>
<dbReference type="Proteomes" id="UP000662074">
    <property type="component" value="Unassembled WGS sequence"/>
</dbReference>
<evidence type="ECO:0000313" key="2">
    <source>
        <dbReference type="Proteomes" id="UP000662074"/>
    </source>
</evidence>
<protein>
    <submittedName>
        <fullName evidence="1">Uncharacterized protein</fullName>
    </submittedName>
</protein>
<dbReference type="AlphaFoldDB" id="A0A917JEA6"/>
<reference evidence="1" key="1">
    <citation type="journal article" date="2014" name="Int. J. Syst. Evol. Microbiol.">
        <title>Complete genome sequence of Corynebacterium casei LMG S-19264T (=DSM 44701T), isolated from a smear-ripened cheese.</title>
        <authorList>
            <consortium name="US DOE Joint Genome Institute (JGI-PGF)"/>
            <person name="Walter F."/>
            <person name="Albersmeier A."/>
            <person name="Kalinowski J."/>
            <person name="Ruckert C."/>
        </authorList>
    </citation>
    <scope>NUCLEOTIDE SEQUENCE</scope>
    <source>
        <strain evidence="1">CCM 8711</strain>
    </source>
</reference>
<organism evidence="1 2">
    <name type="scientific">Mucilaginibacter galii</name>
    <dbReference type="NCBI Taxonomy" id="2005073"/>
    <lineage>
        <taxon>Bacteria</taxon>
        <taxon>Pseudomonadati</taxon>
        <taxon>Bacteroidota</taxon>
        <taxon>Sphingobacteriia</taxon>
        <taxon>Sphingobacteriales</taxon>
        <taxon>Sphingobacteriaceae</taxon>
        <taxon>Mucilaginibacter</taxon>
    </lineage>
</organism>
<reference evidence="1" key="2">
    <citation type="submission" date="2020-09" db="EMBL/GenBank/DDBJ databases">
        <authorList>
            <person name="Sun Q."/>
            <person name="Sedlacek I."/>
        </authorList>
    </citation>
    <scope>NUCLEOTIDE SEQUENCE</scope>
    <source>
        <strain evidence="1">CCM 8711</strain>
    </source>
</reference>
<accession>A0A917JEA6</accession>
<sequence length="69" mass="7594">MNTTTNIATVLPKTRVKYAGFLETASNVNASTINKPKKFARLNDKGTDMSNPAVAATRSQRFTDLVYNQ</sequence>
<dbReference type="EMBL" id="BMDO01000010">
    <property type="protein sequence ID" value="GGI52139.1"/>
    <property type="molecule type" value="Genomic_DNA"/>
</dbReference>
<name>A0A917JEA6_9SPHI</name>
<gene>
    <name evidence="1" type="ORF">GCM10011425_33510</name>
</gene>
<keyword evidence="2" id="KW-1185">Reference proteome</keyword>